<evidence type="ECO:0000313" key="4">
    <source>
        <dbReference type="Proteomes" id="UP000224607"/>
    </source>
</evidence>
<dbReference type="RefSeq" id="WP_092511212.1">
    <property type="nucleotide sequence ID" value="NZ_CAWNQB010000004.1"/>
</dbReference>
<evidence type="ECO:0000313" key="1">
    <source>
        <dbReference type="EMBL" id="PHM39099.1"/>
    </source>
</evidence>
<dbReference type="Proteomes" id="UP000198919">
    <property type="component" value="Unassembled WGS sequence"/>
</dbReference>
<proteinExistence type="predicted"/>
<sequence>MSKIRYLKIIDKQLLAFEDYFNDELRLNIHSHGNYGHLTLKTYNKNYPNDPIAPLRPRIYEWITASELMDIIERNYLSDGRTLNDYKYIRLASCHSADDLEDKEKIKKMLEQKKSTSAPDNTKTEDYENLEKVYSLAKELSKLMPSIIIQGYKGVLNNRTTLYEKEKKEFNVRFYEHNKQITYSQFYTDHIHQFFFGYEDKYKDKGFPKEFTERKEAFNRAVVKIENQATTCIFKRKTEDNKNTKAVSFRNGHELDTPPFE</sequence>
<reference evidence="2" key="2">
    <citation type="submission" date="2016-10" db="EMBL/GenBank/DDBJ databases">
        <authorList>
            <person name="de Groot N.N."/>
        </authorList>
    </citation>
    <scope>NUCLEOTIDE SEQUENCE [LARGE SCALE GENOMIC DNA]</scope>
    <source>
        <strain evidence="2">DSM 17908</strain>
    </source>
</reference>
<accession>A0A1I3S8W7</accession>
<dbReference type="EMBL" id="NITY01000012">
    <property type="protein sequence ID" value="PHM39099.1"/>
    <property type="molecule type" value="Genomic_DNA"/>
</dbReference>
<dbReference type="Proteomes" id="UP000224607">
    <property type="component" value="Unassembled WGS sequence"/>
</dbReference>
<evidence type="ECO:0000313" key="2">
    <source>
        <dbReference type="EMBL" id="SFJ55273.1"/>
    </source>
</evidence>
<evidence type="ECO:0000313" key="3">
    <source>
        <dbReference type="Proteomes" id="UP000198919"/>
    </source>
</evidence>
<name>A0A1I3S8W7_9GAMM</name>
<organism evidence="2 3">
    <name type="scientific">Xenorhabdus mauleonii</name>
    <dbReference type="NCBI Taxonomy" id="351675"/>
    <lineage>
        <taxon>Bacteria</taxon>
        <taxon>Pseudomonadati</taxon>
        <taxon>Pseudomonadota</taxon>
        <taxon>Gammaproteobacteria</taxon>
        <taxon>Enterobacterales</taxon>
        <taxon>Morganellaceae</taxon>
        <taxon>Xenorhabdus</taxon>
    </lineage>
</organism>
<protein>
    <submittedName>
        <fullName evidence="2">Uncharacterized protein</fullName>
    </submittedName>
</protein>
<dbReference type="EMBL" id="FORG01000011">
    <property type="protein sequence ID" value="SFJ55273.1"/>
    <property type="molecule type" value="Genomic_DNA"/>
</dbReference>
<dbReference type="AlphaFoldDB" id="A0A1I3S8W7"/>
<reference evidence="1 4" key="3">
    <citation type="journal article" date="2017" name="Nat. Microbiol.">
        <title>Natural product diversity associated with the nematode symbionts Photorhabdus and Xenorhabdus.</title>
        <authorList>
            <person name="Tobias N.J."/>
            <person name="Wolff H."/>
            <person name="Djahanschiri B."/>
            <person name="Grundmann F."/>
            <person name="Kronenwerth M."/>
            <person name="Shi Y.M."/>
            <person name="Simonyi S."/>
            <person name="Grun P."/>
            <person name="Shapiro-Ilan D."/>
            <person name="Pidot S.J."/>
            <person name="Stinear T.P."/>
            <person name="Ebersberger I."/>
            <person name="Bode H.B."/>
        </authorList>
    </citation>
    <scope>NUCLEOTIDE SEQUENCE [LARGE SCALE GENOMIC DNA]</scope>
    <source>
        <strain evidence="1 4">DSM 17908</strain>
    </source>
</reference>
<gene>
    <name evidence="2" type="ORF">SAMN05421680_11124</name>
    <name evidence="1" type="ORF">Xmau_03003</name>
</gene>
<keyword evidence="4" id="KW-1185">Reference proteome</keyword>
<reference evidence="3" key="1">
    <citation type="submission" date="2016-10" db="EMBL/GenBank/DDBJ databases">
        <authorList>
            <person name="Varghese N."/>
            <person name="Submissions S."/>
        </authorList>
    </citation>
    <scope>NUCLEOTIDE SEQUENCE [LARGE SCALE GENOMIC DNA]</scope>
    <source>
        <strain evidence="3">DSM 17908</strain>
    </source>
</reference>